<evidence type="ECO:0000256" key="1">
    <source>
        <dbReference type="ARBA" id="ARBA00004141"/>
    </source>
</evidence>
<feature type="transmembrane region" description="Helical" evidence="5">
    <location>
        <begin position="93"/>
        <end position="116"/>
    </location>
</feature>
<dbReference type="GO" id="GO:0005886">
    <property type="term" value="C:plasma membrane"/>
    <property type="evidence" value="ECO:0007669"/>
    <property type="project" value="TreeGrafter"/>
</dbReference>
<dbReference type="AlphaFoldDB" id="A0A084AHR1"/>
<protein>
    <recommendedName>
        <fullName evidence="8">Sphingoid long-chain base transporter RSB1</fullName>
    </recommendedName>
</protein>
<feature type="transmembrane region" description="Helical" evidence="5">
    <location>
        <begin position="136"/>
        <end position="158"/>
    </location>
</feature>
<keyword evidence="3 5" id="KW-1133">Transmembrane helix</keyword>
<evidence type="ECO:0000313" key="6">
    <source>
        <dbReference type="EMBL" id="KEY64840.1"/>
    </source>
</evidence>
<proteinExistence type="predicted"/>
<feature type="transmembrane region" description="Helical" evidence="5">
    <location>
        <begin position="63"/>
        <end position="81"/>
    </location>
</feature>
<accession>A0A084AHR1</accession>
<dbReference type="Proteomes" id="UP000028045">
    <property type="component" value="Unassembled WGS sequence"/>
</dbReference>
<feature type="transmembrane region" description="Helical" evidence="5">
    <location>
        <begin position="36"/>
        <end position="56"/>
    </location>
</feature>
<name>A0A084AHR1_STACB</name>
<evidence type="ECO:0000313" key="7">
    <source>
        <dbReference type="Proteomes" id="UP000028045"/>
    </source>
</evidence>
<dbReference type="HOGENOM" id="CLU_033465_6_2_1"/>
<dbReference type="PANTHER" id="PTHR31465:SF9">
    <property type="entry name" value="SPHINGOID LONG-CHAIN BASE TRANSPORTER RSB1"/>
    <property type="match status" value="1"/>
</dbReference>
<organism evidence="6 7">
    <name type="scientific">Stachybotrys chartarum (strain CBS 109288 / IBT 7711)</name>
    <name type="common">Toxic black mold</name>
    <name type="synonym">Stilbospora chartarum</name>
    <dbReference type="NCBI Taxonomy" id="1280523"/>
    <lineage>
        <taxon>Eukaryota</taxon>
        <taxon>Fungi</taxon>
        <taxon>Dikarya</taxon>
        <taxon>Ascomycota</taxon>
        <taxon>Pezizomycotina</taxon>
        <taxon>Sordariomycetes</taxon>
        <taxon>Hypocreomycetidae</taxon>
        <taxon>Hypocreales</taxon>
        <taxon>Stachybotryaceae</taxon>
        <taxon>Stachybotrys</taxon>
    </lineage>
</organism>
<comment type="subcellular location">
    <subcellularLocation>
        <location evidence="1">Membrane</location>
        <topology evidence="1">Multi-pass membrane protein</topology>
    </subcellularLocation>
</comment>
<keyword evidence="4 5" id="KW-0472">Membrane</keyword>
<dbReference type="Pfam" id="PF04479">
    <property type="entry name" value="RTA1"/>
    <property type="match status" value="1"/>
</dbReference>
<dbReference type="GO" id="GO:0000324">
    <property type="term" value="C:fungal-type vacuole"/>
    <property type="evidence" value="ECO:0007669"/>
    <property type="project" value="TreeGrafter"/>
</dbReference>
<dbReference type="InterPro" id="IPR007568">
    <property type="entry name" value="RTA1"/>
</dbReference>
<evidence type="ECO:0000256" key="4">
    <source>
        <dbReference type="ARBA" id="ARBA00023136"/>
    </source>
</evidence>
<feature type="transmembrane region" description="Helical" evidence="5">
    <location>
        <begin position="170"/>
        <end position="192"/>
    </location>
</feature>
<feature type="transmembrane region" description="Helical" evidence="5">
    <location>
        <begin position="249"/>
        <end position="268"/>
    </location>
</feature>
<evidence type="ECO:0000256" key="3">
    <source>
        <dbReference type="ARBA" id="ARBA00022989"/>
    </source>
</evidence>
<dbReference type="EMBL" id="KL648723">
    <property type="protein sequence ID" value="KEY64840.1"/>
    <property type="molecule type" value="Genomic_DNA"/>
</dbReference>
<keyword evidence="7" id="KW-1185">Reference proteome</keyword>
<evidence type="ECO:0000256" key="2">
    <source>
        <dbReference type="ARBA" id="ARBA00022692"/>
    </source>
</evidence>
<evidence type="ECO:0000256" key="5">
    <source>
        <dbReference type="SAM" id="Phobius"/>
    </source>
</evidence>
<sequence>MSGQLPDDIDPFGPDSPCTLDLCPIEWSIFQYRPDLAANIFFLAAFGVIGVVQAYLGWRWRAWGFMAGMVLGCICEMIGYVGRILMWDNPFSFNAFMIQIVCLTIAPVFFTASIYVTLSKAIIYFAPELSRFKPQLFYWIFIPLDVICLILQAAGGALSTDSDGSNDTGVTISMVGLILQVVVLFAFIVAFSDYMIRYFRARGFSGFEWRLKAFFAGLSTATLLILGRCIFRVAELREGYDGDLITHEIPFIVMEGVFIVVAAIALFWGHPGLVFKEKARKPLESDNESGLAMSQTQ</sequence>
<gene>
    <name evidence="6" type="ORF">S7711_08848</name>
</gene>
<keyword evidence="2 5" id="KW-0812">Transmembrane</keyword>
<evidence type="ECO:0008006" key="8">
    <source>
        <dbReference type="Google" id="ProtNLM"/>
    </source>
</evidence>
<dbReference type="PANTHER" id="PTHR31465">
    <property type="entry name" value="PROTEIN RTA1-RELATED"/>
    <property type="match status" value="1"/>
</dbReference>
<reference evidence="6 7" key="1">
    <citation type="journal article" date="2014" name="BMC Genomics">
        <title>Comparative genome sequencing reveals chemotype-specific gene clusters in the toxigenic black mold Stachybotrys.</title>
        <authorList>
            <person name="Semeiks J."/>
            <person name="Borek D."/>
            <person name="Otwinowski Z."/>
            <person name="Grishin N.V."/>
        </authorList>
    </citation>
    <scope>NUCLEOTIDE SEQUENCE [LARGE SCALE GENOMIC DNA]</scope>
    <source>
        <strain evidence="7">CBS 109288 / IBT 7711</strain>
    </source>
</reference>
<feature type="transmembrane region" description="Helical" evidence="5">
    <location>
        <begin position="213"/>
        <end position="234"/>
    </location>
</feature>
<dbReference type="OrthoDB" id="4521223at2759"/>